<evidence type="ECO:0000313" key="9">
    <source>
        <dbReference type="Proteomes" id="UP000604046"/>
    </source>
</evidence>
<dbReference type="EMBL" id="CAJNDS010000079">
    <property type="protein sequence ID" value="CAE6946856.1"/>
    <property type="molecule type" value="Genomic_DNA"/>
</dbReference>
<evidence type="ECO:0000256" key="5">
    <source>
        <dbReference type="ARBA" id="ARBA00023136"/>
    </source>
</evidence>
<gene>
    <name evidence="8" type="primary">mdtL</name>
    <name evidence="8" type="ORF">SNAT2548_LOCUS1429</name>
</gene>
<feature type="transmembrane region" description="Helical" evidence="6">
    <location>
        <begin position="239"/>
        <end position="259"/>
    </location>
</feature>
<keyword evidence="5 6" id="KW-0472">Membrane</keyword>
<evidence type="ECO:0000259" key="7">
    <source>
        <dbReference type="PROSITE" id="PS50850"/>
    </source>
</evidence>
<evidence type="ECO:0000256" key="3">
    <source>
        <dbReference type="ARBA" id="ARBA00022692"/>
    </source>
</evidence>
<feature type="transmembrane region" description="Helical" evidence="6">
    <location>
        <begin position="157"/>
        <end position="178"/>
    </location>
</feature>
<accession>A0A812HAS9</accession>
<dbReference type="PANTHER" id="PTHR43124">
    <property type="entry name" value="PURINE EFFLUX PUMP PBUE"/>
    <property type="match status" value="1"/>
</dbReference>
<dbReference type="Pfam" id="PF07690">
    <property type="entry name" value="MFS_1"/>
    <property type="match status" value="1"/>
</dbReference>
<dbReference type="InterPro" id="IPR005829">
    <property type="entry name" value="Sugar_transporter_CS"/>
</dbReference>
<dbReference type="GO" id="GO:0022857">
    <property type="term" value="F:transmembrane transporter activity"/>
    <property type="evidence" value="ECO:0007669"/>
    <property type="project" value="InterPro"/>
</dbReference>
<keyword evidence="3 6" id="KW-0812">Transmembrane</keyword>
<feature type="transmembrane region" description="Helical" evidence="6">
    <location>
        <begin position="88"/>
        <end position="107"/>
    </location>
</feature>
<dbReference type="OrthoDB" id="2130629at2759"/>
<feature type="domain" description="Major facilitator superfamily (MFS) profile" evidence="7">
    <location>
        <begin position="87"/>
        <end position="330"/>
    </location>
</feature>
<feature type="transmembrane region" description="Helical" evidence="6">
    <location>
        <begin position="48"/>
        <end position="68"/>
    </location>
</feature>
<reference evidence="8" key="1">
    <citation type="submission" date="2021-02" db="EMBL/GenBank/DDBJ databases">
        <authorList>
            <person name="Dougan E. K."/>
            <person name="Rhodes N."/>
            <person name="Thang M."/>
            <person name="Chan C."/>
        </authorList>
    </citation>
    <scope>NUCLEOTIDE SEQUENCE</scope>
</reference>
<evidence type="ECO:0000313" key="8">
    <source>
        <dbReference type="EMBL" id="CAE6946856.1"/>
    </source>
</evidence>
<evidence type="ECO:0000256" key="6">
    <source>
        <dbReference type="SAM" id="Phobius"/>
    </source>
</evidence>
<organism evidence="8 9">
    <name type="scientific">Symbiodinium natans</name>
    <dbReference type="NCBI Taxonomy" id="878477"/>
    <lineage>
        <taxon>Eukaryota</taxon>
        <taxon>Sar</taxon>
        <taxon>Alveolata</taxon>
        <taxon>Dinophyceae</taxon>
        <taxon>Suessiales</taxon>
        <taxon>Symbiodiniaceae</taxon>
        <taxon>Symbiodinium</taxon>
    </lineage>
</organism>
<dbReference type="PROSITE" id="PS50850">
    <property type="entry name" value="MFS"/>
    <property type="match status" value="1"/>
</dbReference>
<dbReference type="InterPro" id="IPR050189">
    <property type="entry name" value="MFS_Efflux_Transporters"/>
</dbReference>
<evidence type="ECO:0000256" key="2">
    <source>
        <dbReference type="ARBA" id="ARBA00022475"/>
    </source>
</evidence>
<keyword evidence="4 6" id="KW-1133">Transmembrane helix</keyword>
<dbReference type="InterPro" id="IPR036259">
    <property type="entry name" value="MFS_trans_sf"/>
</dbReference>
<feature type="transmembrane region" description="Helical" evidence="6">
    <location>
        <begin position="209"/>
        <end position="232"/>
    </location>
</feature>
<dbReference type="AlphaFoldDB" id="A0A812HAS9"/>
<protein>
    <submittedName>
        <fullName evidence="8">MdtL protein</fullName>
    </submittedName>
</protein>
<dbReference type="InterPro" id="IPR011701">
    <property type="entry name" value="MFS"/>
</dbReference>
<dbReference type="Gene3D" id="1.20.1720.10">
    <property type="entry name" value="Multidrug resistance protein D"/>
    <property type="match status" value="1"/>
</dbReference>
<comment type="caution">
    <text evidence="8">The sequence shown here is derived from an EMBL/GenBank/DDBJ whole genome shotgun (WGS) entry which is preliminary data.</text>
</comment>
<dbReference type="Proteomes" id="UP000604046">
    <property type="component" value="Unassembled WGS sequence"/>
</dbReference>
<keyword evidence="2" id="KW-1003">Cell membrane</keyword>
<keyword evidence="9" id="KW-1185">Reference proteome</keyword>
<dbReference type="GO" id="GO:0005886">
    <property type="term" value="C:plasma membrane"/>
    <property type="evidence" value="ECO:0007669"/>
    <property type="project" value="UniProtKB-SubCell"/>
</dbReference>
<evidence type="ECO:0000256" key="4">
    <source>
        <dbReference type="ARBA" id="ARBA00022989"/>
    </source>
</evidence>
<proteinExistence type="predicted"/>
<name>A0A812HAS9_9DINO</name>
<sequence length="330" mass="36383">MQKPRLLLRSQDVFHAFLMHAEEQAQLLQARHRPVREQVSRSLVLAGWAGRCVTVVLFVILLLAPCFYQAPKARRAPTVEESPKGRLVIFLAATAGLIYVSTDQFALNLPQMELDLEGTQTMLSGSVQLNVFLKSLFGFVMAPLSDRIGRRPVLTTCLVLLVFSSLCCGVASNIWFVAARVLQAVGEGAEPILFAIARDSFPEEERVAALAWLSMMTALSSAFGPSLGGLLATWWGWRVTFIVVAACWMALACYCYFNLVESAPMSDEGQNYLQDLRTICTSPYLLGLLLAEGCVVSTYYIFMSNGGYAMEVNMDLSTTTCCFVMFVFGT</sequence>
<feature type="transmembrane region" description="Helical" evidence="6">
    <location>
        <begin position="284"/>
        <end position="302"/>
    </location>
</feature>
<evidence type="ECO:0000256" key="1">
    <source>
        <dbReference type="ARBA" id="ARBA00004651"/>
    </source>
</evidence>
<comment type="subcellular location">
    <subcellularLocation>
        <location evidence="1">Cell membrane</location>
        <topology evidence="1">Multi-pass membrane protein</topology>
    </subcellularLocation>
</comment>
<feature type="transmembrane region" description="Helical" evidence="6">
    <location>
        <begin position="127"/>
        <end position="145"/>
    </location>
</feature>
<dbReference type="InterPro" id="IPR020846">
    <property type="entry name" value="MFS_dom"/>
</dbReference>
<dbReference type="PROSITE" id="PS00216">
    <property type="entry name" value="SUGAR_TRANSPORT_1"/>
    <property type="match status" value="1"/>
</dbReference>
<dbReference type="PANTHER" id="PTHR43124:SF3">
    <property type="entry name" value="CHLORAMPHENICOL EFFLUX PUMP RV0191"/>
    <property type="match status" value="1"/>
</dbReference>
<dbReference type="SUPFAM" id="SSF103473">
    <property type="entry name" value="MFS general substrate transporter"/>
    <property type="match status" value="1"/>
</dbReference>